<organism evidence="6 7">
    <name type="scientific">Candidatus Gottesmanbacteria bacterium RIFCSPHIGHO2_02_FULL_39_11</name>
    <dbReference type="NCBI Taxonomy" id="1798382"/>
    <lineage>
        <taxon>Bacteria</taxon>
        <taxon>Candidatus Gottesmaniibacteriota</taxon>
    </lineage>
</organism>
<comment type="caution">
    <text evidence="6">The sequence shown here is derived from an EMBL/GenBank/DDBJ whole genome shotgun (WGS) entry which is preliminary data.</text>
</comment>
<evidence type="ECO:0000313" key="6">
    <source>
        <dbReference type="EMBL" id="OGG12719.1"/>
    </source>
</evidence>
<evidence type="ECO:0000256" key="4">
    <source>
        <dbReference type="ARBA" id="ARBA00022989"/>
    </source>
</evidence>
<proteinExistence type="inferred from homology"/>
<keyword evidence="5" id="KW-0472">Membrane</keyword>
<dbReference type="PANTHER" id="PTHR34478:SF2">
    <property type="entry name" value="MEMBRANE PROTEIN"/>
    <property type="match status" value="1"/>
</dbReference>
<reference evidence="6 7" key="1">
    <citation type="journal article" date="2016" name="Nat. Commun.">
        <title>Thousands of microbial genomes shed light on interconnected biogeochemical processes in an aquifer system.</title>
        <authorList>
            <person name="Anantharaman K."/>
            <person name="Brown C.T."/>
            <person name="Hug L.A."/>
            <person name="Sharon I."/>
            <person name="Castelle C.J."/>
            <person name="Probst A.J."/>
            <person name="Thomas B.C."/>
            <person name="Singh A."/>
            <person name="Wilkins M.J."/>
            <person name="Karaoz U."/>
            <person name="Brodie E.L."/>
            <person name="Williams K.H."/>
            <person name="Hubbard S.S."/>
            <person name="Banfield J.F."/>
        </authorList>
    </citation>
    <scope>NUCLEOTIDE SEQUENCE [LARGE SCALE GENOMIC DNA]</scope>
</reference>
<dbReference type="Pfam" id="PF04011">
    <property type="entry name" value="LemA"/>
    <property type="match status" value="1"/>
</dbReference>
<protein>
    <submittedName>
        <fullName evidence="6">LemA family protein</fullName>
    </submittedName>
</protein>
<keyword evidence="3" id="KW-0812">Transmembrane</keyword>
<gene>
    <name evidence="6" type="ORF">A3D77_03895</name>
</gene>
<name>A0A1F5ZJQ1_9BACT</name>
<sequence length="188" mass="20759">MNKILLVILGAVALIVVVLFGAYNGLVTKNNAIDGAWAQVETQYQRRFDLIPNLVESAKGVMQQEKDVFEAIANARTQYGGAKTVDEKVGAAQNLDSALSRLLVIVENYPQLRSSETVSKLMDELAGTENRIAVERRRFNELVQDYNLSIKVVPSNLIAGLFGFRERKYFQPSTGAEVAPKVDLKTSP</sequence>
<evidence type="ECO:0000256" key="2">
    <source>
        <dbReference type="ARBA" id="ARBA00008854"/>
    </source>
</evidence>
<dbReference type="Proteomes" id="UP000176923">
    <property type="component" value="Unassembled WGS sequence"/>
</dbReference>
<dbReference type="SUPFAM" id="SSF140478">
    <property type="entry name" value="LemA-like"/>
    <property type="match status" value="1"/>
</dbReference>
<dbReference type="Gene3D" id="1.20.1440.20">
    <property type="entry name" value="LemA-like domain"/>
    <property type="match status" value="1"/>
</dbReference>
<dbReference type="GO" id="GO:0016020">
    <property type="term" value="C:membrane"/>
    <property type="evidence" value="ECO:0007669"/>
    <property type="project" value="UniProtKB-SubCell"/>
</dbReference>
<evidence type="ECO:0000256" key="5">
    <source>
        <dbReference type="ARBA" id="ARBA00023136"/>
    </source>
</evidence>
<comment type="similarity">
    <text evidence="2">Belongs to the LemA family.</text>
</comment>
<accession>A0A1F5ZJQ1</accession>
<evidence type="ECO:0000313" key="7">
    <source>
        <dbReference type="Proteomes" id="UP000176923"/>
    </source>
</evidence>
<evidence type="ECO:0000256" key="3">
    <source>
        <dbReference type="ARBA" id="ARBA00022692"/>
    </source>
</evidence>
<comment type="subcellular location">
    <subcellularLocation>
        <location evidence="1">Membrane</location>
        <topology evidence="1">Single-pass membrane protein</topology>
    </subcellularLocation>
</comment>
<keyword evidence="4" id="KW-1133">Transmembrane helix</keyword>
<evidence type="ECO:0000256" key="1">
    <source>
        <dbReference type="ARBA" id="ARBA00004167"/>
    </source>
</evidence>
<dbReference type="InterPro" id="IPR023353">
    <property type="entry name" value="LemA-like_dom_sf"/>
</dbReference>
<dbReference type="PANTHER" id="PTHR34478">
    <property type="entry name" value="PROTEIN LEMA"/>
    <property type="match status" value="1"/>
</dbReference>
<dbReference type="InterPro" id="IPR007156">
    <property type="entry name" value="MamQ_LemA"/>
</dbReference>
<dbReference type="EMBL" id="MFJL01000042">
    <property type="protein sequence ID" value="OGG12719.1"/>
    <property type="molecule type" value="Genomic_DNA"/>
</dbReference>
<dbReference type="STRING" id="1798382.A3D77_03895"/>
<dbReference type="AlphaFoldDB" id="A0A1F5ZJQ1"/>